<proteinExistence type="predicted"/>
<evidence type="ECO:0000313" key="1">
    <source>
        <dbReference type="EMBL" id="JAP29463.1"/>
    </source>
</evidence>
<dbReference type="AlphaFoldDB" id="A0A0V0IAZ5"/>
<sequence length="88" mass="10352">MNATLTKRVPVKHEVCDLFESGSHQIRRRYSFKLLLHLFNPLLSLSNDSYMFAYNFLLSFEYACYSFLYATAHDSWVDSLLNLLIFTC</sequence>
<reference evidence="1" key="1">
    <citation type="submission" date="2015-12" db="EMBL/GenBank/DDBJ databases">
        <title>Gene expression during late stages of embryo sac development: a critical building block for successful pollen-pistil interactions.</title>
        <authorList>
            <person name="Liu Y."/>
            <person name="Joly V."/>
            <person name="Sabar M."/>
            <person name="Matton D.P."/>
        </authorList>
    </citation>
    <scope>NUCLEOTIDE SEQUENCE</scope>
</reference>
<accession>A0A0V0IAZ5</accession>
<protein>
    <submittedName>
        <fullName evidence="1">Putative ovule protein</fullName>
    </submittedName>
</protein>
<name>A0A0V0IAZ5_SOLCH</name>
<dbReference type="EMBL" id="GEDG01009074">
    <property type="protein sequence ID" value="JAP29463.1"/>
    <property type="molecule type" value="Transcribed_RNA"/>
</dbReference>
<organism evidence="1">
    <name type="scientific">Solanum chacoense</name>
    <name type="common">Chaco potato</name>
    <dbReference type="NCBI Taxonomy" id="4108"/>
    <lineage>
        <taxon>Eukaryota</taxon>
        <taxon>Viridiplantae</taxon>
        <taxon>Streptophyta</taxon>
        <taxon>Embryophyta</taxon>
        <taxon>Tracheophyta</taxon>
        <taxon>Spermatophyta</taxon>
        <taxon>Magnoliopsida</taxon>
        <taxon>eudicotyledons</taxon>
        <taxon>Gunneridae</taxon>
        <taxon>Pentapetalae</taxon>
        <taxon>asterids</taxon>
        <taxon>lamiids</taxon>
        <taxon>Solanales</taxon>
        <taxon>Solanaceae</taxon>
        <taxon>Solanoideae</taxon>
        <taxon>Solaneae</taxon>
        <taxon>Solanum</taxon>
    </lineage>
</organism>